<sequence>MELLRMYGFTEFHFSFSGSFQEELKKIEMREEELKKRNVILEQKEEKLRENLSEMEIKKEYLENIILRDDVLSNFRKTDFVNIIEGYIPANLEKEFKVLVNDVSEKRVF</sequence>
<dbReference type="PATRIC" id="fig|1226633.4.peg.228"/>
<name>A0A0B4FS31_9FUSO</name>
<gene>
    <name evidence="2" type="ORF">C095_01150</name>
</gene>
<dbReference type="Proteomes" id="UP000031184">
    <property type="component" value="Unassembled WGS sequence"/>
</dbReference>
<keyword evidence="1" id="KW-0175">Coiled coil</keyword>
<feature type="coiled-coil region" evidence="1">
    <location>
        <begin position="17"/>
        <end position="65"/>
    </location>
</feature>
<evidence type="ECO:0000313" key="2">
    <source>
        <dbReference type="EMBL" id="KID50282.1"/>
    </source>
</evidence>
<evidence type="ECO:0000256" key="1">
    <source>
        <dbReference type="SAM" id="Coils"/>
    </source>
</evidence>
<protein>
    <submittedName>
        <fullName evidence="2">Uncharacterized protein</fullName>
    </submittedName>
</protein>
<comment type="caution">
    <text evidence="2">The sequence shown here is derived from an EMBL/GenBank/DDBJ whole genome shotgun (WGS) entry which is preliminary data.</text>
</comment>
<dbReference type="AlphaFoldDB" id="A0A0B4FS31"/>
<accession>A0A0B4FS31</accession>
<reference evidence="2 3" key="1">
    <citation type="submission" date="2013-08" db="EMBL/GenBank/DDBJ databases">
        <title>An opportunistic ruminal bacterium that causes liver abscesses in cattle.</title>
        <authorList>
            <person name="Benahmed F.H."/>
            <person name="Rasmussen M."/>
            <person name="Harbottle H."/>
            <person name="Soppet D."/>
            <person name="Nagaraja T.G."/>
            <person name="Davidson M."/>
        </authorList>
    </citation>
    <scope>NUCLEOTIDE SEQUENCE [LARGE SCALE GENOMIC DNA]</scope>
    <source>
        <strain evidence="2 3">B35</strain>
    </source>
</reference>
<organism evidence="2 3">
    <name type="scientific">Fusobacterium necrophorum subsp. funduliforme B35</name>
    <dbReference type="NCBI Taxonomy" id="1226633"/>
    <lineage>
        <taxon>Bacteria</taxon>
        <taxon>Fusobacteriati</taxon>
        <taxon>Fusobacteriota</taxon>
        <taxon>Fusobacteriia</taxon>
        <taxon>Fusobacteriales</taxon>
        <taxon>Fusobacteriaceae</taxon>
        <taxon>Fusobacterium</taxon>
    </lineage>
</organism>
<dbReference type="EMBL" id="AUZI01000007">
    <property type="protein sequence ID" value="KID50282.1"/>
    <property type="molecule type" value="Genomic_DNA"/>
</dbReference>
<proteinExistence type="predicted"/>
<evidence type="ECO:0000313" key="3">
    <source>
        <dbReference type="Proteomes" id="UP000031184"/>
    </source>
</evidence>